<evidence type="ECO:0000313" key="9">
    <source>
        <dbReference type="Proteomes" id="UP000249522"/>
    </source>
</evidence>
<dbReference type="GO" id="GO:0019628">
    <property type="term" value="P:urate catabolic process"/>
    <property type="evidence" value="ECO:0007669"/>
    <property type="project" value="UniProtKB-UniPathway"/>
</dbReference>
<dbReference type="GO" id="GO:0006144">
    <property type="term" value="P:purine nucleobase metabolic process"/>
    <property type="evidence" value="ECO:0007669"/>
    <property type="project" value="UniProtKB-KW"/>
</dbReference>
<name>A0A2W1LA47_9BACL</name>
<evidence type="ECO:0000256" key="2">
    <source>
        <dbReference type="ARBA" id="ARBA00004754"/>
    </source>
</evidence>
<sequence length="165" mass="18531">MKIAIDQLNEMDRAAFVRQLEGIYEHSLWVAEQAAGAGPFVSVEHLAKVMSEIVDSAGEEQKLRLIRAHPDLAARMSLTDYSAKEQQGAGLRQLGKEELEVFDEANRRYTAKFGFPFIIAVRGLDKTAILDALRRRTGSTLDNEKAEAIRQIHSIARLRLLDLIE</sequence>
<dbReference type="RefSeq" id="WP_111146384.1">
    <property type="nucleotide sequence ID" value="NZ_QKRB01000042.1"/>
</dbReference>
<organism evidence="8 9">
    <name type="scientific">Paenibacillus sambharensis</name>
    <dbReference type="NCBI Taxonomy" id="1803190"/>
    <lineage>
        <taxon>Bacteria</taxon>
        <taxon>Bacillati</taxon>
        <taxon>Bacillota</taxon>
        <taxon>Bacilli</taxon>
        <taxon>Bacillales</taxon>
        <taxon>Paenibacillaceae</taxon>
        <taxon>Paenibacillus</taxon>
    </lineage>
</organism>
<keyword evidence="5" id="KW-0210">Decarboxylase</keyword>
<evidence type="ECO:0000256" key="4">
    <source>
        <dbReference type="ARBA" id="ARBA00022631"/>
    </source>
</evidence>
<dbReference type="SUPFAM" id="SSF158694">
    <property type="entry name" value="UraD-Like"/>
    <property type="match status" value="1"/>
</dbReference>
<dbReference type="GO" id="GO:0000255">
    <property type="term" value="P:allantoin metabolic process"/>
    <property type="evidence" value="ECO:0007669"/>
    <property type="project" value="InterPro"/>
</dbReference>
<dbReference type="InterPro" id="IPR017580">
    <property type="entry name" value="OHCU_decarboxylase-1"/>
</dbReference>
<dbReference type="Proteomes" id="UP000249522">
    <property type="component" value="Unassembled WGS sequence"/>
</dbReference>
<proteinExistence type="predicted"/>
<keyword evidence="4" id="KW-0659">Purine metabolism</keyword>
<comment type="caution">
    <text evidence="8">The sequence shown here is derived from an EMBL/GenBank/DDBJ whole genome shotgun (WGS) entry which is preliminary data.</text>
</comment>
<dbReference type="OrthoDB" id="9800909at2"/>
<comment type="catalytic activity">
    <reaction evidence="1">
        <text>5-hydroxy-2-oxo-4-ureido-2,5-dihydro-1H-imidazole-5-carboxylate + H(+) = (S)-allantoin + CO2</text>
        <dbReference type="Rhea" id="RHEA:26301"/>
        <dbReference type="ChEBI" id="CHEBI:15378"/>
        <dbReference type="ChEBI" id="CHEBI:15678"/>
        <dbReference type="ChEBI" id="CHEBI:16526"/>
        <dbReference type="ChEBI" id="CHEBI:58639"/>
        <dbReference type="EC" id="4.1.1.97"/>
    </reaction>
</comment>
<comment type="pathway">
    <text evidence="2">Purine metabolism; urate degradation; (S)-allantoin from urate: step 3/3.</text>
</comment>
<evidence type="ECO:0000256" key="5">
    <source>
        <dbReference type="ARBA" id="ARBA00022793"/>
    </source>
</evidence>
<evidence type="ECO:0000313" key="8">
    <source>
        <dbReference type="EMBL" id="PZD96096.1"/>
    </source>
</evidence>
<protein>
    <recommendedName>
        <fullName evidence="3">2-oxo-4-hydroxy-4-carboxy-5-ureidoimidazoline decarboxylase</fullName>
        <ecNumber evidence="3">4.1.1.97</ecNumber>
    </recommendedName>
</protein>
<dbReference type="AlphaFoldDB" id="A0A2W1LA47"/>
<feature type="domain" description="Oxo-4-hydroxy-4-carboxy-5-ureidoimidazoline decarboxylase" evidence="7">
    <location>
        <begin position="9"/>
        <end position="160"/>
    </location>
</feature>
<keyword evidence="9" id="KW-1185">Reference proteome</keyword>
<dbReference type="UniPathway" id="UPA00394">
    <property type="reaction ID" value="UER00652"/>
</dbReference>
<evidence type="ECO:0000256" key="1">
    <source>
        <dbReference type="ARBA" id="ARBA00001163"/>
    </source>
</evidence>
<dbReference type="InterPro" id="IPR018020">
    <property type="entry name" value="OHCU_decarboxylase"/>
</dbReference>
<dbReference type="Pfam" id="PF09349">
    <property type="entry name" value="OHCU_decarbox"/>
    <property type="match status" value="1"/>
</dbReference>
<dbReference type="InterPro" id="IPR036778">
    <property type="entry name" value="OHCU_decarboxylase_sf"/>
</dbReference>
<dbReference type="EC" id="4.1.1.97" evidence="3"/>
<evidence type="ECO:0000256" key="3">
    <source>
        <dbReference type="ARBA" id="ARBA00012257"/>
    </source>
</evidence>
<dbReference type="PANTHER" id="PTHR43466:SF1">
    <property type="entry name" value="2-OXO-4-HYDROXY-4-CARBOXY-5-UREIDOIMIDAZOLINE DECARBOXYLASE-RELATED"/>
    <property type="match status" value="1"/>
</dbReference>
<dbReference type="GO" id="GO:0051997">
    <property type="term" value="F:2-oxo-4-hydroxy-4-carboxy-5-ureidoimidazoline decarboxylase activity"/>
    <property type="evidence" value="ECO:0007669"/>
    <property type="project" value="UniProtKB-EC"/>
</dbReference>
<gene>
    <name evidence="8" type="primary">uraD</name>
    <name evidence="8" type="ORF">DNH61_09275</name>
</gene>
<dbReference type="PANTHER" id="PTHR43466">
    <property type="entry name" value="2-OXO-4-HYDROXY-4-CARBOXY-5-UREIDOIMIDAZOLINE DECARBOXYLASE-RELATED"/>
    <property type="match status" value="1"/>
</dbReference>
<dbReference type="EMBL" id="QKRB01000042">
    <property type="protein sequence ID" value="PZD96096.1"/>
    <property type="molecule type" value="Genomic_DNA"/>
</dbReference>
<accession>A0A2W1LA47</accession>
<reference evidence="8 9" key="1">
    <citation type="submission" date="2018-06" db="EMBL/GenBank/DDBJ databases">
        <title>Paenibacillus imtechensis sp. nov.</title>
        <authorList>
            <person name="Pinnaka A.K."/>
            <person name="Singh H."/>
            <person name="Kaur M."/>
        </authorList>
    </citation>
    <scope>NUCLEOTIDE SEQUENCE [LARGE SCALE GENOMIC DNA]</scope>
    <source>
        <strain evidence="8 9">SMB1</strain>
    </source>
</reference>
<evidence type="ECO:0000256" key="6">
    <source>
        <dbReference type="ARBA" id="ARBA00023239"/>
    </source>
</evidence>
<dbReference type="Gene3D" id="1.10.3330.10">
    <property type="entry name" value="Oxo-4-hydroxy-4-carboxy-5-ureidoimidazoline decarboxylase"/>
    <property type="match status" value="1"/>
</dbReference>
<evidence type="ECO:0000259" key="7">
    <source>
        <dbReference type="Pfam" id="PF09349"/>
    </source>
</evidence>
<keyword evidence="6" id="KW-0456">Lyase</keyword>
<dbReference type="NCBIfam" id="TIGR03164">
    <property type="entry name" value="UHCUDC"/>
    <property type="match status" value="1"/>
</dbReference>